<evidence type="ECO:0000313" key="7">
    <source>
        <dbReference type="EMBL" id="MCU9593241.1"/>
    </source>
</evidence>
<dbReference type="Pfam" id="PF01471">
    <property type="entry name" value="PG_binding_1"/>
    <property type="match status" value="1"/>
</dbReference>
<dbReference type="InterPro" id="IPR036365">
    <property type="entry name" value="PGBD-like_sf"/>
</dbReference>
<dbReference type="RefSeq" id="WP_263060838.1">
    <property type="nucleotide sequence ID" value="NZ_JAOUSE010000003.1"/>
</dbReference>
<dbReference type="PANTHER" id="PTHR32060:SF29">
    <property type="entry name" value="CARBOXY-TERMINAL PROCESSING PROTEASE CTPB"/>
    <property type="match status" value="1"/>
</dbReference>
<name>A0ABT2WC42_9BACI</name>
<feature type="domain" description="PDZ" evidence="6">
    <location>
        <begin position="107"/>
        <end position="171"/>
    </location>
</feature>
<gene>
    <name evidence="7" type="ORF">OEV82_02075</name>
</gene>
<evidence type="ECO:0000256" key="3">
    <source>
        <dbReference type="ARBA" id="ARBA00022801"/>
    </source>
</evidence>
<keyword evidence="3 5" id="KW-0378">Hydrolase</keyword>
<dbReference type="InterPro" id="IPR036034">
    <property type="entry name" value="PDZ_sf"/>
</dbReference>
<keyword evidence="4 5" id="KW-0720">Serine protease</keyword>
<evidence type="ECO:0000256" key="2">
    <source>
        <dbReference type="ARBA" id="ARBA00022670"/>
    </source>
</evidence>
<organism evidence="7 8">
    <name type="scientific">Pallidibacillus thermolactis</name>
    <dbReference type="NCBI Taxonomy" id="251051"/>
    <lineage>
        <taxon>Bacteria</taxon>
        <taxon>Bacillati</taxon>
        <taxon>Bacillota</taxon>
        <taxon>Bacilli</taxon>
        <taxon>Bacillales</taxon>
        <taxon>Bacillaceae</taxon>
        <taxon>Pallidibacillus</taxon>
    </lineage>
</organism>
<dbReference type="Gene3D" id="3.30.750.44">
    <property type="match status" value="1"/>
</dbReference>
<dbReference type="PANTHER" id="PTHR32060">
    <property type="entry name" value="TAIL-SPECIFIC PROTEASE"/>
    <property type="match status" value="1"/>
</dbReference>
<evidence type="ECO:0000259" key="6">
    <source>
        <dbReference type="PROSITE" id="PS50106"/>
    </source>
</evidence>
<dbReference type="CDD" id="cd06782">
    <property type="entry name" value="cpPDZ_CPP-like"/>
    <property type="match status" value="1"/>
</dbReference>
<protein>
    <submittedName>
        <fullName evidence="7">S41 family peptidase</fullName>
    </submittedName>
</protein>
<keyword evidence="8" id="KW-1185">Reference proteome</keyword>
<dbReference type="Gene3D" id="1.10.101.10">
    <property type="entry name" value="PGBD-like superfamily/PGBD"/>
    <property type="match status" value="1"/>
</dbReference>
<dbReference type="PROSITE" id="PS50106">
    <property type="entry name" value="PDZ"/>
    <property type="match status" value="1"/>
</dbReference>
<evidence type="ECO:0000256" key="1">
    <source>
        <dbReference type="ARBA" id="ARBA00009179"/>
    </source>
</evidence>
<accession>A0ABT2WC42</accession>
<dbReference type="Pfam" id="PF13180">
    <property type="entry name" value="PDZ_2"/>
    <property type="match status" value="1"/>
</dbReference>
<dbReference type="InterPro" id="IPR005151">
    <property type="entry name" value="Tail-specific_protease"/>
</dbReference>
<sequence>MRKSHVVILLICTMVLTSFGTYLGIQFTANDEKLDDTNQEGTIFQPSTTSEDLDMAKIQKTYQLIKESYVEEVESKTLIEGAVEGMLASLNDPYSVYMNEEKAAQFNSSLDSSFQGIGAEVTEMDGKIIIVAPFKNSPAEKAGLKPYDEIIRVDGEEVTGLDVYEVTLKIRGEKGTKVELEIVREGVSKPLTIEVVRDTIPIETVFSNVFESDDKKIGYIEITSFSRETSKDFTQQLAELEEQGIEGLIIDVRGNPGGLLTSVEEIAGEFISSKKPILQIENRDQGREKIFSKTKKEKPYPVVVLTDKGSASASEILAAALKEAEGYPVIGERTFGKGTVQQQVDLGDKSNIKLTMYKWLTPDGNWIHQKGIEPDIHVSQSELYQLHPLQIDESLHVDMNHEQVKYAQMILKNLGLEPGRVDGYFSETTEAAVKLFQEENKLPVTGRIDGKTAEAMEEKIREKQADAKNDRQLQMALKYFEYKD</sequence>
<dbReference type="Gene3D" id="3.90.226.10">
    <property type="entry name" value="2-enoyl-CoA Hydratase, Chain A, domain 1"/>
    <property type="match status" value="1"/>
</dbReference>
<reference evidence="7 8" key="1">
    <citation type="submission" date="2022-10" db="EMBL/GenBank/DDBJ databases">
        <title>Description of Fervidibacillus gen. nov. in the family Fervidibacillaceae fam. nov. with two species, Fervidibacillus albus sp. nov., and Fervidibacillus halotolerans sp. nov., isolated from tidal flat sediments.</title>
        <authorList>
            <person name="Kwon K.K."/>
            <person name="Yang S.-H."/>
        </authorList>
    </citation>
    <scope>NUCLEOTIDE SEQUENCE [LARGE SCALE GENOMIC DNA]</scope>
    <source>
        <strain evidence="7 8">DSM 23332</strain>
    </source>
</reference>
<dbReference type="SMART" id="SM00228">
    <property type="entry name" value="PDZ"/>
    <property type="match status" value="1"/>
</dbReference>
<dbReference type="InterPro" id="IPR002477">
    <property type="entry name" value="Peptidoglycan-bd-like"/>
</dbReference>
<dbReference type="Gene3D" id="2.30.42.10">
    <property type="match status" value="1"/>
</dbReference>
<dbReference type="InterPro" id="IPR004447">
    <property type="entry name" value="Peptidase_S41A"/>
</dbReference>
<dbReference type="Pfam" id="PF03572">
    <property type="entry name" value="Peptidase_S41"/>
    <property type="match status" value="1"/>
</dbReference>
<dbReference type="InterPro" id="IPR036366">
    <property type="entry name" value="PGBDSf"/>
</dbReference>
<dbReference type="CDD" id="cd07560">
    <property type="entry name" value="Peptidase_S41_CPP"/>
    <property type="match status" value="1"/>
</dbReference>
<dbReference type="EMBL" id="JAOUSE010000003">
    <property type="protein sequence ID" value="MCU9593241.1"/>
    <property type="molecule type" value="Genomic_DNA"/>
</dbReference>
<evidence type="ECO:0000256" key="5">
    <source>
        <dbReference type="RuleBase" id="RU004404"/>
    </source>
</evidence>
<dbReference type="NCBIfam" id="TIGR00225">
    <property type="entry name" value="prc"/>
    <property type="match status" value="1"/>
</dbReference>
<dbReference type="Proteomes" id="UP001208656">
    <property type="component" value="Unassembled WGS sequence"/>
</dbReference>
<dbReference type="InterPro" id="IPR001478">
    <property type="entry name" value="PDZ"/>
</dbReference>
<dbReference type="Pfam" id="PF22694">
    <property type="entry name" value="CtpB_N-like"/>
    <property type="match status" value="1"/>
</dbReference>
<dbReference type="InterPro" id="IPR055210">
    <property type="entry name" value="CtpA/B_N"/>
</dbReference>
<evidence type="ECO:0000313" key="8">
    <source>
        <dbReference type="Proteomes" id="UP001208656"/>
    </source>
</evidence>
<dbReference type="InterPro" id="IPR029045">
    <property type="entry name" value="ClpP/crotonase-like_dom_sf"/>
</dbReference>
<comment type="caution">
    <text evidence="7">The sequence shown here is derived from an EMBL/GenBank/DDBJ whole genome shotgun (WGS) entry which is preliminary data.</text>
</comment>
<evidence type="ECO:0000256" key="4">
    <source>
        <dbReference type="ARBA" id="ARBA00022825"/>
    </source>
</evidence>
<dbReference type="SUPFAM" id="SSF52096">
    <property type="entry name" value="ClpP/crotonase"/>
    <property type="match status" value="1"/>
</dbReference>
<comment type="similarity">
    <text evidence="1 5">Belongs to the peptidase S41A family.</text>
</comment>
<keyword evidence="2 5" id="KW-0645">Protease</keyword>
<dbReference type="SUPFAM" id="SSF50156">
    <property type="entry name" value="PDZ domain-like"/>
    <property type="match status" value="1"/>
</dbReference>
<dbReference type="SMART" id="SM00245">
    <property type="entry name" value="TSPc"/>
    <property type="match status" value="1"/>
</dbReference>
<dbReference type="SUPFAM" id="SSF47090">
    <property type="entry name" value="PGBD-like"/>
    <property type="match status" value="1"/>
</dbReference>
<proteinExistence type="inferred from homology"/>